<accession>A0ABR7VM48</accession>
<sequence length="313" mass="36176">MIKRITGLTIGFSLILGGQAFAEESLKVVDPQSDLYDTTRYLEEATYDITTDFSDKVLLQEQYAEKRLREAELAIEQGDPAAAKKLIQEADIHGELMEENLAEVKKTDDDIEEIDALEKEVLSYIAKRTEILKSLLVRDDIPEDAKKGIQRAINNQEKVVEKIHKAFAEKRLHLDDREDVDEDAEDEAEEKAEKAEDKAEKEREKAEEAAEKAEDKAEKERERAEEKTEKDREKAEEAAERAEEKAEKERERAEEKAERDREKAEEAAEKAEEKAEKERERAEEKAEKERERAEEKAEREREKAEEAAERAEE</sequence>
<keyword evidence="4" id="KW-1185">Reference proteome</keyword>
<evidence type="ECO:0000259" key="2">
    <source>
        <dbReference type="Pfam" id="PF18915"/>
    </source>
</evidence>
<evidence type="ECO:0000256" key="1">
    <source>
        <dbReference type="SAM" id="MobiDB-lite"/>
    </source>
</evidence>
<dbReference type="EMBL" id="JACWEZ010000005">
    <property type="protein sequence ID" value="MBD1222990.1"/>
    <property type="molecule type" value="Genomic_DNA"/>
</dbReference>
<protein>
    <recommendedName>
        <fullName evidence="2">DUF5667 domain-containing protein</fullName>
    </recommendedName>
</protein>
<proteinExistence type="predicted"/>
<dbReference type="Proteomes" id="UP000621631">
    <property type="component" value="Unassembled WGS sequence"/>
</dbReference>
<feature type="domain" description="DUF5667" evidence="2">
    <location>
        <begin position="31"/>
        <end position="120"/>
    </location>
</feature>
<feature type="compositionally biased region" description="Acidic residues" evidence="1">
    <location>
        <begin position="177"/>
        <end position="190"/>
    </location>
</feature>
<comment type="caution">
    <text evidence="3">The sequence shown here is derived from an EMBL/GenBank/DDBJ whole genome shotgun (WGS) entry which is preliminary data.</text>
</comment>
<evidence type="ECO:0000313" key="3">
    <source>
        <dbReference type="EMBL" id="MBD1222990.1"/>
    </source>
</evidence>
<gene>
    <name evidence="3" type="ORF">IC602_10280</name>
</gene>
<dbReference type="InterPro" id="IPR043725">
    <property type="entry name" value="DUF5667"/>
</dbReference>
<name>A0ABR7VM48_VIRHA</name>
<feature type="region of interest" description="Disordered" evidence="1">
    <location>
        <begin position="174"/>
        <end position="313"/>
    </location>
</feature>
<organism evidence="3 4">
    <name type="scientific">Virgibacillus halodenitrificans</name>
    <name type="common">Bacillus halodenitrificans</name>
    <dbReference type="NCBI Taxonomy" id="1482"/>
    <lineage>
        <taxon>Bacteria</taxon>
        <taxon>Bacillati</taxon>
        <taxon>Bacillota</taxon>
        <taxon>Bacilli</taxon>
        <taxon>Bacillales</taxon>
        <taxon>Bacillaceae</taxon>
        <taxon>Virgibacillus</taxon>
    </lineage>
</organism>
<dbReference type="RefSeq" id="WP_189778112.1">
    <property type="nucleotide sequence ID" value="NZ_JACWEZ010000005.1"/>
</dbReference>
<feature type="compositionally biased region" description="Basic and acidic residues" evidence="1">
    <location>
        <begin position="191"/>
        <end position="313"/>
    </location>
</feature>
<evidence type="ECO:0000313" key="4">
    <source>
        <dbReference type="Proteomes" id="UP000621631"/>
    </source>
</evidence>
<reference evidence="3 4" key="1">
    <citation type="submission" date="2020-09" db="EMBL/GenBank/DDBJ databases">
        <title>Draft Genome Sequences of Oil-Oxidizing Bacteria Halomonas titanicae, Marinobacter lutaoensis, and Virgibacillus halodenitrificans Isolated from Highly Saline Environments.</title>
        <authorList>
            <person name="Grouzdev D.S."/>
            <person name="Sokolova D.S."/>
            <person name="Semenova E.M."/>
            <person name="Borzenkov I.A."/>
            <person name="Bidzhieva S.K."/>
            <person name="Poltaraus A.B."/>
            <person name="Nazina T.N."/>
        </authorList>
    </citation>
    <scope>NUCLEOTIDE SEQUENCE [LARGE SCALE GENOMIC DNA]</scope>
    <source>
        <strain evidence="3 4">VKM B-3472D</strain>
    </source>
</reference>
<dbReference type="Pfam" id="PF18915">
    <property type="entry name" value="DUF5667"/>
    <property type="match status" value="1"/>
</dbReference>